<evidence type="ECO:0000313" key="1">
    <source>
        <dbReference type="EMBL" id="KAI4383462.1"/>
    </source>
</evidence>
<dbReference type="Proteomes" id="UP001057402">
    <property type="component" value="Chromosome 3"/>
</dbReference>
<protein>
    <submittedName>
        <fullName evidence="1">Uncharacterized protein</fullName>
    </submittedName>
</protein>
<gene>
    <name evidence="1" type="ORF">MLD38_009296</name>
</gene>
<sequence length="483" mass="54268">MRREVVAAAVVTAATIALTVVIFLRQRQQRNERCWKRSQAILRRLTRECALPVARLNHIADDMVHMMQSSSDLKEDKGKLDMFVSYTGLLPNGDEDGLYYGMNLRGEDFVMSCVRLGGKDQPILDLHREEVSFPSEMVRGTTTTSREVFDFVAAEVARFVMENPENKIIEQENFKRLGFTVSYEPYAVSSKGTAIRWKNFSMDHPNCQELTAQINSALEKYGVKMSVLALVPNEVGILAGGRYYHRDCIASVTLGSGTDAAYLESNETEQETKVISTNWGSFRSSHLPMTDYDKELDFEDPDSKVFEKLVAGTYLGEVVRRVLLKMAREAALFGDYVPLELKTPYILRSYDVADMHQDATEDREVVGEKLSNIFKVKETTPMVREIVAEVCDVVSERGARLAAAGIVAILKKLGRTERSKSVITIEGGLYEHYRVFRNYLHSCIWEMLGNDLSDNVVVEHSHGGPGFGAIFLAAAQAKGQWKN</sequence>
<proteinExistence type="predicted"/>
<name>A0ACB9RYE9_9MYRT</name>
<keyword evidence="2" id="KW-1185">Reference proteome</keyword>
<reference evidence="2" key="1">
    <citation type="journal article" date="2023" name="Front. Plant Sci.">
        <title>Chromosomal-level genome assembly of Melastoma candidum provides insights into trichome evolution.</title>
        <authorList>
            <person name="Zhong Y."/>
            <person name="Wu W."/>
            <person name="Sun C."/>
            <person name="Zou P."/>
            <person name="Liu Y."/>
            <person name="Dai S."/>
            <person name="Zhou R."/>
        </authorList>
    </citation>
    <scope>NUCLEOTIDE SEQUENCE [LARGE SCALE GENOMIC DNA]</scope>
</reference>
<evidence type="ECO:0000313" key="2">
    <source>
        <dbReference type="Proteomes" id="UP001057402"/>
    </source>
</evidence>
<organism evidence="1 2">
    <name type="scientific">Melastoma candidum</name>
    <dbReference type="NCBI Taxonomy" id="119954"/>
    <lineage>
        <taxon>Eukaryota</taxon>
        <taxon>Viridiplantae</taxon>
        <taxon>Streptophyta</taxon>
        <taxon>Embryophyta</taxon>
        <taxon>Tracheophyta</taxon>
        <taxon>Spermatophyta</taxon>
        <taxon>Magnoliopsida</taxon>
        <taxon>eudicotyledons</taxon>
        <taxon>Gunneridae</taxon>
        <taxon>Pentapetalae</taxon>
        <taxon>rosids</taxon>
        <taxon>malvids</taxon>
        <taxon>Myrtales</taxon>
        <taxon>Melastomataceae</taxon>
        <taxon>Melastomatoideae</taxon>
        <taxon>Melastomateae</taxon>
        <taxon>Melastoma</taxon>
    </lineage>
</organism>
<comment type="caution">
    <text evidence="1">The sequence shown here is derived from an EMBL/GenBank/DDBJ whole genome shotgun (WGS) entry which is preliminary data.</text>
</comment>
<dbReference type="EMBL" id="CM042882">
    <property type="protein sequence ID" value="KAI4383462.1"/>
    <property type="molecule type" value="Genomic_DNA"/>
</dbReference>
<accession>A0ACB9RYE9</accession>